<evidence type="ECO:0000256" key="4">
    <source>
        <dbReference type="ARBA" id="ARBA00022475"/>
    </source>
</evidence>
<accession>A0A1G8J2Y0</accession>
<evidence type="ECO:0000256" key="11">
    <source>
        <dbReference type="SAM" id="Phobius"/>
    </source>
</evidence>
<feature type="transmembrane region" description="Helical" evidence="11">
    <location>
        <begin position="258"/>
        <end position="280"/>
    </location>
</feature>
<feature type="transmembrane region" description="Helical" evidence="11">
    <location>
        <begin position="204"/>
        <end position="225"/>
    </location>
</feature>
<feature type="transmembrane region" description="Helical" evidence="11">
    <location>
        <begin position="29"/>
        <end position="48"/>
    </location>
</feature>
<keyword evidence="5 11" id="KW-0812">Transmembrane</keyword>
<dbReference type="SUPFAM" id="SSF103473">
    <property type="entry name" value="MFS general substrate transporter"/>
    <property type="match status" value="1"/>
</dbReference>
<dbReference type="GO" id="GO:0005886">
    <property type="term" value="C:plasma membrane"/>
    <property type="evidence" value="ECO:0007669"/>
    <property type="project" value="UniProtKB-SubCell"/>
</dbReference>
<dbReference type="FunFam" id="1.20.1250.20:FF:000001">
    <property type="entry name" value="Dicarboxylate MFS transporter"/>
    <property type="match status" value="1"/>
</dbReference>
<comment type="similarity">
    <text evidence="2">Belongs to the major facilitator superfamily. Metabolite:H+ Symporter (MHS) family (TC 2.A.1.6) family.</text>
</comment>
<feature type="transmembrane region" description="Helical" evidence="11">
    <location>
        <begin position="68"/>
        <end position="90"/>
    </location>
</feature>
<feature type="transmembrane region" description="Helical" evidence="11">
    <location>
        <begin position="168"/>
        <end position="192"/>
    </location>
</feature>
<dbReference type="PANTHER" id="PTHR43045">
    <property type="entry name" value="SHIKIMATE TRANSPORTER"/>
    <property type="match status" value="1"/>
</dbReference>
<evidence type="ECO:0000256" key="3">
    <source>
        <dbReference type="ARBA" id="ARBA00022448"/>
    </source>
</evidence>
<reference evidence="14" key="1">
    <citation type="submission" date="2016-10" db="EMBL/GenBank/DDBJ databases">
        <authorList>
            <person name="Varghese N."/>
            <person name="Submissions S."/>
        </authorList>
    </citation>
    <scope>NUCLEOTIDE SEQUENCE [LARGE SCALE GENOMIC DNA]</scope>
    <source>
        <strain evidence="14">CGMCC 1.10783</strain>
    </source>
</reference>
<dbReference type="InterPro" id="IPR005829">
    <property type="entry name" value="Sugar_transporter_CS"/>
</dbReference>
<comment type="function">
    <text evidence="9">May be a proton symporter involved in the uptake of osmolytes such as proline and glycine betaine.</text>
</comment>
<evidence type="ECO:0000259" key="12">
    <source>
        <dbReference type="PROSITE" id="PS50850"/>
    </source>
</evidence>
<keyword evidence="8 11" id="KW-0472">Membrane</keyword>
<dbReference type="PANTHER" id="PTHR43045:SF2">
    <property type="entry name" value="INNER MEMBRANE METABOLITE TRANSPORT PROTEIN YHJE"/>
    <property type="match status" value="1"/>
</dbReference>
<dbReference type="PROSITE" id="PS50850">
    <property type="entry name" value="MFS"/>
    <property type="match status" value="1"/>
</dbReference>
<gene>
    <name evidence="13" type="ORF">SAMN05216555_101435</name>
</gene>
<dbReference type="PROSITE" id="PS00217">
    <property type="entry name" value="SUGAR_TRANSPORT_2"/>
    <property type="match status" value="1"/>
</dbReference>
<sequence length="476" mass="50984">MNESCYYMSSTATSKEGESTQPVNSRGKVIFASLIGTTIEFYDFYAYATASVLVFPKLFFPDATDINALLSAFAIFGVAFFARPIGAVVFGHFGDKIGRKGTLVASLLTMGIATFLIGLLPTASMAGWAILAPVLLVVLRFFQGLALGGEWSGAALLATENAPEGKRAIYGTFPQLGAPIGFIIANVIFIWMNVTLSPEEFLAWGWRVPFLLSAVLVIVGLYVRLKLVESASFTKVIVQEKVQKLPLAATVKNHWRPVLAGTFIMLATYVLFYIMTTFTLSYGTKPTLAGAQAAAEKAGKPMTAEQVAAFVPGLGISRSDFLWMLIFGVVFFGIFTVVSGPLAEKWGRRKFLLGVTAGIFVFGALWFTMFGPGQAAAMVGLIVGFTLMGLTFGPMAAILPELFPANVRYTGSAVAYNLSSMIGAAPAGFVAIALWSAANGSTWLVGAYMAVAAVITFIALWLTRETKDTDYENNVA</sequence>
<evidence type="ECO:0000256" key="1">
    <source>
        <dbReference type="ARBA" id="ARBA00004651"/>
    </source>
</evidence>
<evidence type="ECO:0000313" key="14">
    <source>
        <dbReference type="Proteomes" id="UP000182130"/>
    </source>
</evidence>
<evidence type="ECO:0000256" key="2">
    <source>
        <dbReference type="ARBA" id="ARBA00008240"/>
    </source>
</evidence>
<feature type="transmembrane region" description="Helical" evidence="11">
    <location>
        <begin position="321"/>
        <end position="339"/>
    </location>
</feature>
<keyword evidence="6" id="KW-0769">Symport</keyword>
<name>A0A1G8J2Y0_9MICC</name>
<evidence type="ECO:0000256" key="8">
    <source>
        <dbReference type="ARBA" id="ARBA00023136"/>
    </source>
</evidence>
<evidence type="ECO:0000256" key="9">
    <source>
        <dbReference type="ARBA" id="ARBA00037295"/>
    </source>
</evidence>
<evidence type="ECO:0000256" key="5">
    <source>
        <dbReference type="ARBA" id="ARBA00022692"/>
    </source>
</evidence>
<dbReference type="Gene3D" id="1.20.1250.20">
    <property type="entry name" value="MFS general substrate transporter like domains"/>
    <property type="match status" value="2"/>
</dbReference>
<evidence type="ECO:0000256" key="6">
    <source>
        <dbReference type="ARBA" id="ARBA00022847"/>
    </source>
</evidence>
<keyword evidence="14" id="KW-1185">Reference proteome</keyword>
<evidence type="ECO:0000313" key="13">
    <source>
        <dbReference type="EMBL" id="SDI25317.1"/>
    </source>
</evidence>
<keyword evidence="3" id="KW-0813">Transport</keyword>
<dbReference type="GO" id="GO:0015293">
    <property type="term" value="F:symporter activity"/>
    <property type="evidence" value="ECO:0007669"/>
    <property type="project" value="UniProtKB-KW"/>
</dbReference>
<feature type="transmembrane region" description="Helical" evidence="11">
    <location>
        <begin position="443"/>
        <end position="462"/>
    </location>
</feature>
<dbReference type="STRING" id="1045773.SAMN05216555_101435"/>
<feature type="transmembrane region" description="Helical" evidence="11">
    <location>
        <begin position="102"/>
        <end position="120"/>
    </location>
</feature>
<protein>
    <recommendedName>
        <fullName evidence="10">Putative proline/betaine transporter</fullName>
    </recommendedName>
</protein>
<dbReference type="CDD" id="cd17369">
    <property type="entry name" value="MFS_ShiA_like"/>
    <property type="match status" value="1"/>
</dbReference>
<dbReference type="Pfam" id="PF00083">
    <property type="entry name" value="Sugar_tr"/>
    <property type="match status" value="2"/>
</dbReference>
<proteinExistence type="inferred from homology"/>
<feature type="transmembrane region" description="Helical" evidence="11">
    <location>
        <begin position="126"/>
        <end position="147"/>
    </location>
</feature>
<dbReference type="AlphaFoldDB" id="A0A1G8J2Y0"/>
<keyword evidence="4" id="KW-1003">Cell membrane</keyword>
<dbReference type="InterPro" id="IPR036259">
    <property type="entry name" value="MFS_trans_sf"/>
</dbReference>
<feature type="transmembrane region" description="Helical" evidence="11">
    <location>
        <begin position="375"/>
        <end position="402"/>
    </location>
</feature>
<evidence type="ECO:0000256" key="10">
    <source>
        <dbReference type="ARBA" id="ARBA00039918"/>
    </source>
</evidence>
<dbReference type="PROSITE" id="PS00216">
    <property type="entry name" value="SUGAR_TRANSPORT_1"/>
    <property type="match status" value="1"/>
</dbReference>
<dbReference type="InterPro" id="IPR005828">
    <property type="entry name" value="MFS_sugar_transport-like"/>
</dbReference>
<keyword evidence="7 11" id="KW-1133">Transmembrane helix</keyword>
<evidence type="ECO:0000256" key="7">
    <source>
        <dbReference type="ARBA" id="ARBA00022989"/>
    </source>
</evidence>
<feature type="domain" description="Major facilitator superfamily (MFS) profile" evidence="12">
    <location>
        <begin position="29"/>
        <end position="464"/>
    </location>
</feature>
<comment type="subcellular location">
    <subcellularLocation>
        <location evidence="1">Cell membrane</location>
        <topology evidence="1">Multi-pass membrane protein</topology>
    </subcellularLocation>
</comment>
<organism evidence="13 14">
    <name type="scientific">Arthrobacter cupressi</name>
    <dbReference type="NCBI Taxonomy" id="1045773"/>
    <lineage>
        <taxon>Bacteria</taxon>
        <taxon>Bacillati</taxon>
        <taxon>Actinomycetota</taxon>
        <taxon>Actinomycetes</taxon>
        <taxon>Micrococcales</taxon>
        <taxon>Micrococcaceae</taxon>
        <taxon>Arthrobacter</taxon>
    </lineage>
</organism>
<feature type="transmembrane region" description="Helical" evidence="11">
    <location>
        <begin position="414"/>
        <end position="437"/>
    </location>
</feature>
<dbReference type="InterPro" id="IPR020846">
    <property type="entry name" value="MFS_dom"/>
</dbReference>
<dbReference type="Proteomes" id="UP000182130">
    <property type="component" value="Unassembled WGS sequence"/>
</dbReference>
<feature type="transmembrane region" description="Helical" evidence="11">
    <location>
        <begin position="351"/>
        <end position="369"/>
    </location>
</feature>
<dbReference type="EMBL" id="FNEI01000001">
    <property type="protein sequence ID" value="SDI25317.1"/>
    <property type="molecule type" value="Genomic_DNA"/>
</dbReference>